<evidence type="ECO:0000259" key="2">
    <source>
        <dbReference type="Pfam" id="PF14308"/>
    </source>
</evidence>
<dbReference type="Proteomes" id="UP000001449">
    <property type="component" value="Chromosome 23"/>
</dbReference>
<dbReference type="PaxDb" id="35128-Thaps25881"/>
<feature type="compositionally biased region" description="Polar residues" evidence="1">
    <location>
        <begin position="114"/>
        <end position="125"/>
    </location>
</feature>
<dbReference type="PANTHER" id="PTHR44094">
    <property type="entry name" value="DNAJ HEAT SHOCK N-TERMINAL DOMAIN-CONTAINING PROTEIN"/>
    <property type="match status" value="1"/>
</dbReference>
<protein>
    <recommendedName>
        <fullName evidence="2">DNAJ-containing protein X-domain domain-containing protein</fullName>
    </recommendedName>
</protein>
<sequence length="494" mass="56622">MKRERELVKQQQGGEERSDCSNTNTTPSTLRPPPPPPPLPPDSETDCKEEEYARDKLAELTQAYEILSDDLTRLLYHRYGIVDGPEDVVGLLNGRMRVDSTMKKSSIAGEEATNGLNGDSSSSSEQGRLMELMGYPIGGFHTHHHHHHTQHRHNTQHRQRLHYLTATITEKLRPLVEGTVSQELFVENIYQECNSLKKSALGAQILRCVGRAYRVEGYRVLRMMEREKRQHGGHQALHWRRRRHSHHKVTDLVRDRWRDAKHLCSAALASTKLAIAEQKLKRVYTEHERRKEQRKTEREERRIVLARGGIGERANGNREELDLISNIGALPGEEEVAGDDFDTGMLSDDEEGDFLDEDNGRVEEELRHLQHQKAIQAILSVSQMEALWKITKIELDQTVRCACQWILSPTDYDGQWHSFFPSEQSPFAEDWQHHTRHCYSSHRSRYSSNQRHDGWVGTTGESVSMEVGRLRAAAALVLVGDIMVECSKEGTSWK</sequence>
<feature type="compositionally biased region" description="Pro residues" evidence="1">
    <location>
        <begin position="30"/>
        <end position="41"/>
    </location>
</feature>
<feature type="region of interest" description="Disordered" evidence="1">
    <location>
        <begin position="103"/>
        <end position="125"/>
    </location>
</feature>
<dbReference type="Pfam" id="PF14308">
    <property type="entry name" value="DnaJ-X"/>
    <property type="match status" value="1"/>
</dbReference>
<name>B8CGI3_THAPS</name>
<reference evidence="3 4" key="1">
    <citation type="journal article" date="2004" name="Science">
        <title>The genome of the diatom Thalassiosira pseudonana: ecology, evolution, and metabolism.</title>
        <authorList>
            <person name="Armbrust E.V."/>
            <person name="Berges J.A."/>
            <person name="Bowler C."/>
            <person name="Green B.R."/>
            <person name="Martinez D."/>
            <person name="Putnam N.H."/>
            <person name="Zhou S."/>
            <person name="Allen A.E."/>
            <person name="Apt K.E."/>
            <person name="Bechner M."/>
            <person name="Brzezinski M.A."/>
            <person name="Chaal B.K."/>
            <person name="Chiovitti A."/>
            <person name="Davis A.K."/>
            <person name="Demarest M.S."/>
            <person name="Detter J.C."/>
            <person name="Glavina T."/>
            <person name="Goodstein D."/>
            <person name="Hadi M.Z."/>
            <person name="Hellsten U."/>
            <person name="Hildebrand M."/>
            <person name="Jenkins B.D."/>
            <person name="Jurka J."/>
            <person name="Kapitonov V.V."/>
            <person name="Kroger N."/>
            <person name="Lau W.W."/>
            <person name="Lane T.W."/>
            <person name="Larimer F.W."/>
            <person name="Lippmeier J.C."/>
            <person name="Lucas S."/>
            <person name="Medina M."/>
            <person name="Montsant A."/>
            <person name="Obornik M."/>
            <person name="Parker M.S."/>
            <person name="Palenik B."/>
            <person name="Pazour G.J."/>
            <person name="Richardson P.M."/>
            <person name="Rynearson T.A."/>
            <person name="Saito M.A."/>
            <person name="Schwartz D.C."/>
            <person name="Thamatrakoln K."/>
            <person name="Valentin K."/>
            <person name="Vardi A."/>
            <person name="Wilkerson F.P."/>
            <person name="Rokhsar D.S."/>
        </authorList>
    </citation>
    <scope>NUCLEOTIDE SEQUENCE [LARGE SCALE GENOMIC DNA]</scope>
    <source>
        <strain evidence="3 4">CCMP1335</strain>
    </source>
</reference>
<dbReference type="InterPro" id="IPR036869">
    <property type="entry name" value="J_dom_sf"/>
</dbReference>
<dbReference type="InterPro" id="IPR052423">
    <property type="entry name" value="EMIR"/>
</dbReference>
<reference evidence="3 4" key="2">
    <citation type="journal article" date="2008" name="Nature">
        <title>The Phaeodactylum genome reveals the evolutionary history of diatom genomes.</title>
        <authorList>
            <person name="Bowler C."/>
            <person name="Allen A.E."/>
            <person name="Badger J.H."/>
            <person name="Grimwood J."/>
            <person name="Jabbari K."/>
            <person name="Kuo A."/>
            <person name="Maheswari U."/>
            <person name="Martens C."/>
            <person name="Maumus F."/>
            <person name="Otillar R.P."/>
            <person name="Rayko E."/>
            <person name="Salamov A."/>
            <person name="Vandepoele K."/>
            <person name="Beszteri B."/>
            <person name="Gruber A."/>
            <person name="Heijde M."/>
            <person name="Katinka M."/>
            <person name="Mock T."/>
            <person name="Valentin K."/>
            <person name="Verret F."/>
            <person name="Berges J.A."/>
            <person name="Brownlee C."/>
            <person name="Cadoret J.P."/>
            <person name="Chiovitti A."/>
            <person name="Choi C.J."/>
            <person name="Coesel S."/>
            <person name="De Martino A."/>
            <person name="Detter J.C."/>
            <person name="Durkin C."/>
            <person name="Falciatore A."/>
            <person name="Fournet J."/>
            <person name="Haruta M."/>
            <person name="Huysman M.J."/>
            <person name="Jenkins B.D."/>
            <person name="Jiroutova K."/>
            <person name="Jorgensen R.E."/>
            <person name="Joubert Y."/>
            <person name="Kaplan A."/>
            <person name="Kroger N."/>
            <person name="Kroth P.G."/>
            <person name="La Roche J."/>
            <person name="Lindquist E."/>
            <person name="Lommer M."/>
            <person name="Martin-Jezequel V."/>
            <person name="Lopez P.J."/>
            <person name="Lucas S."/>
            <person name="Mangogna M."/>
            <person name="McGinnis K."/>
            <person name="Medlin L.K."/>
            <person name="Montsant A."/>
            <person name="Oudot-Le Secq M.P."/>
            <person name="Napoli C."/>
            <person name="Obornik M."/>
            <person name="Parker M.S."/>
            <person name="Petit J.L."/>
            <person name="Porcel B.M."/>
            <person name="Poulsen N."/>
            <person name="Robison M."/>
            <person name="Rychlewski L."/>
            <person name="Rynearson T.A."/>
            <person name="Schmutz J."/>
            <person name="Shapiro H."/>
            <person name="Siaut M."/>
            <person name="Stanley M."/>
            <person name="Sussman M.R."/>
            <person name="Taylor A.R."/>
            <person name="Vardi A."/>
            <person name="von Dassow P."/>
            <person name="Vyverman W."/>
            <person name="Willis A."/>
            <person name="Wyrwicz L.S."/>
            <person name="Rokhsar D.S."/>
            <person name="Weissenbach J."/>
            <person name="Armbrust E.V."/>
            <person name="Green B.R."/>
            <person name="Van de Peer Y."/>
            <person name="Grigoriev I.V."/>
        </authorList>
    </citation>
    <scope>NUCLEOTIDE SEQUENCE [LARGE SCALE GENOMIC DNA]</scope>
    <source>
        <strain evidence="3 4">CCMP1335</strain>
    </source>
</reference>
<feature type="compositionally biased region" description="Basic and acidic residues" evidence="1">
    <location>
        <begin position="1"/>
        <end position="19"/>
    </location>
</feature>
<dbReference type="InterPro" id="IPR026894">
    <property type="entry name" value="DnaJ_X"/>
</dbReference>
<dbReference type="AlphaFoldDB" id="B8CGI3"/>
<feature type="domain" description="DNAJ-containing protein X-domain" evidence="2">
    <location>
        <begin position="158"/>
        <end position="408"/>
    </location>
</feature>
<evidence type="ECO:0000256" key="1">
    <source>
        <dbReference type="SAM" id="MobiDB-lite"/>
    </source>
</evidence>
<feature type="region of interest" description="Disordered" evidence="1">
    <location>
        <begin position="1"/>
        <end position="47"/>
    </location>
</feature>
<dbReference type="SUPFAM" id="SSF46565">
    <property type="entry name" value="Chaperone J-domain"/>
    <property type="match status" value="1"/>
</dbReference>
<dbReference type="GeneID" id="7442696"/>
<dbReference type="InParanoid" id="B8CGI3"/>
<dbReference type="EMBL" id="CM000654">
    <property type="protein sequence ID" value="EED87569.1"/>
    <property type="molecule type" value="Genomic_DNA"/>
</dbReference>
<evidence type="ECO:0000313" key="3">
    <source>
        <dbReference type="EMBL" id="EED87569.1"/>
    </source>
</evidence>
<evidence type="ECO:0000313" key="4">
    <source>
        <dbReference type="Proteomes" id="UP000001449"/>
    </source>
</evidence>
<dbReference type="RefSeq" id="XP_002295265.1">
    <property type="nucleotide sequence ID" value="XM_002295229.1"/>
</dbReference>
<dbReference type="PANTHER" id="PTHR44094:SF8">
    <property type="entry name" value="DNAJ HEAT SHOCK N-TERMINAL DOMAIN-CONTAINING PROTEIN-RELATED"/>
    <property type="match status" value="1"/>
</dbReference>
<dbReference type="KEGG" id="tps:THAPSDRAFT_25881"/>
<proteinExistence type="predicted"/>
<organism evidence="3 4">
    <name type="scientific">Thalassiosira pseudonana</name>
    <name type="common">Marine diatom</name>
    <name type="synonym">Cyclotella nana</name>
    <dbReference type="NCBI Taxonomy" id="35128"/>
    <lineage>
        <taxon>Eukaryota</taxon>
        <taxon>Sar</taxon>
        <taxon>Stramenopiles</taxon>
        <taxon>Ochrophyta</taxon>
        <taxon>Bacillariophyta</taxon>
        <taxon>Coscinodiscophyceae</taxon>
        <taxon>Thalassiosirophycidae</taxon>
        <taxon>Thalassiosirales</taxon>
        <taxon>Thalassiosiraceae</taxon>
        <taxon>Thalassiosira</taxon>
    </lineage>
</organism>
<dbReference type="HOGENOM" id="CLU_552671_0_0_1"/>
<dbReference type="eggNOG" id="KOG0715">
    <property type="taxonomic scope" value="Eukaryota"/>
</dbReference>
<keyword evidence="4" id="KW-1185">Reference proteome</keyword>
<dbReference type="OMA" id="GDIMVEC"/>
<accession>B8CGI3</accession>
<gene>
    <name evidence="3" type="ORF">THAPSDRAFT_25881</name>
</gene>